<accession>A0A9P8TNE3</accession>
<sequence length="91" mass="10259">MILTIFTNLINSDLEPSDPRHVETVLLQSADDVSPDKQTNDTEGISCDIGITGFVEGWDNGRDDLCLLLMQECELWEDWIFETGESIDDHS</sequence>
<name>A0A9P8TNE3_WICPI</name>
<organism evidence="1 2">
    <name type="scientific">Wickerhamomyces pijperi</name>
    <name type="common">Yeast</name>
    <name type="synonym">Pichia pijperi</name>
    <dbReference type="NCBI Taxonomy" id="599730"/>
    <lineage>
        <taxon>Eukaryota</taxon>
        <taxon>Fungi</taxon>
        <taxon>Dikarya</taxon>
        <taxon>Ascomycota</taxon>
        <taxon>Saccharomycotina</taxon>
        <taxon>Saccharomycetes</taxon>
        <taxon>Phaffomycetales</taxon>
        <taxon>Wickerhamomycetaceae</taxon>
        <taxon>Wickerhamomyces</taxon>
    </lineage>
</organism>
<reference evidence="1" key="2">
    <citation type="submission" date="2021-01" db="EMBL/GenBank/DDBJ databases">
        <authorList>
            <person name="Schikora-Tamarit M.A."/>
        </authorList>
    </citation>
    <scope>NUCLEOTIDE SEQUENCE</scope>
    <source>
        <strain evidence="1">CBS2887</strain>
    </source>
</reference>
<dbReference type="AlphaFoldDB" id="A0A9P8TNE3"/>
<comment type="caution">
    <text evidence="1">The sequence shown here is derived from an EMBL/GenBank/DDBJ whole genome shotgun (WGS) entry which is preliminary data.</text>
</comment>
<dbReference type="EMBL" id="JAEUBG010002352">
    <property type="protein sequence ID" value="KAH3684711.1"/>
    <property type="molecule type" value="Genomic_DNA"/>
</dbReference>
<evidence type="ECO:0000313" key="1">
    <source>
        <dbReference type="EMBL" id="KAH3684711.1"/>
    </source>
</evidence>
<evidence type="ECO:0000313" key="2">
    <source>
        <dbReference type="Proteomes" id="UP000774326"/>
    </source>
</evidence>
<reference evidence="1" key="1">
    <citation type="journal article" date="2021" name="Open Biol.">
        <title>Shared evolutionary footprints suggest mitochondrial oxidative damage underlies multiple complex I losses in fungi.</title>
        <authorList>
            <person name="Schikora-Tamarit M.A."/>
            <person name="Marcet-Houben M."/>
            <person name="Nosek J."/>
            <person name="Gabaldon T."/>
        </authorList>
    </citation>
    <scope>NUCLEOTIDE SEQUENCE</scope>
    <source>
        <strain evidence="1">CBS2887</strain>
    </source>
</reference>
<protein>
    <submittedName>
        <fullName evidence="1">Uncharacterized protein</fullName>
    </submittedName>
</protein>
<gene>
    <name evidence="1" type="ORF">WICPIJ_004297</name>
</gene>
<dbReference type="Proteomes" id="UP000774326">
    <property type="component" value="Unassembled WGS sequence"/>
</dbReference>
<keyword evidence="2" id="KW-1185">Reference proteome</keyword>
<proteinExistence type="predicted"/>